<organism evidence="2 3">
    <name type="scientific">Lachnellula suecica</name>
    <dbReference type="NCBI Taxonomy" id="602035"/>
    <lineage>
        <taxon>Eukaryota</taxon>
        <taxon>Fungi</taxon>
        <taxon>Dikarya</taxon>
        <taxon>Ascomycota</taxon>
        <taxon>Pezizomycotina</taxon>
        <taxon>Leotiomycetes</taxon>
        <taxon>Helotiales</taxon>
        <taxon>Lachnaceae</taxon>
        <taxon>Lachnellula</taxon>
    </lineage>
</organism>
<comment type="caution">
    <text evidence="2">The sequence shown here is derived from an EMBL/GenBank/DDBJ whole genome shotgun (WGS) entry which is preliminary data.</text>
</comment>
<accession>A0A8T9C2Q9</accession>
<dbReference type="Proteomes" id="UP000469558">
    <property type="component" value="Unassembled WGS sequence"/>
</dbReference>
<reference evidence="2 3" key="1">
    <citation type="submission" date="2018-05" db="EMBL/GenBank/DDBJ databases">
        <title>Genome sequencing and assembly of the regulated plant pathogen Lachnellula willkommii and related sister species for the development of diagnostic species identification markers.</title>
        <authorList>
            <person name="Giroux E."/>
            <person name="Bilodeau G."/>
        </authorList>
    </citation>
    <scope>NUCLEOTIDE SEQUENCE [LARGE SCALE GENOMIC DNA]</scope>
    <source>
        <strain evidence="2 3">CBS 268.59</strain>
    </source>
</reference>
<keyword evidence="3" id="KW-1185">Reference proteome</keyword>
<dbReference type="OrthoDB" id="2958217at2759"/>
<gene>
    <name evidence="2" type="ORF">LSUE1_G008584</name>
</gene>
<dbReference type="AlphaFoldDB" id="A0A8T9C2Q9"/>
<dbReference type="Pfam" id="PF06985">
    <property type="entry name" value="HET"/>
    <property type="match status" value="1"/>
</dbReference>
<dbReference type="EMBL" id="QGMK01000805">
    <property type="protein sequence ID" value="TVY78278.1"/>
    <property type="molecule type" value="Genomic_DNA"/>
</dbReference>
<dbReference type="InterPro" id="IPR010730">
    <property type="entry name" value="HET"/>
</dbReference>
<evidence type="ECO:0000259" key="1">
    <source>
        <dbReference type="Pfam" id="PF06985"/>
    </source>
</evidence>
<sequence length="939" mass="103399">MPFEGSNVVNIVNGTHGLVAASTRLIYVGSEDPEDPQDLLMDKNVSTEALTTKTLPQFSVEIPLEVLPQTLHDTILWARTLDERYVWIDSMCMMQDSKEDWDREASQMASIYGNATMTIVSASSSAYGGLSDRRNSLRNSAACISSQKSASKPPVYILPNGQRGKVSVQPAVDTRAWCYQEDVLSSRLVKLSQSSVQWQCVGDKNCNPANRAQCLGQLAKHPPLSLTYGKDKLIAFYGIGCDKADRGYLAGFLKKDLWMSLLWCRDENITRQRPGRRYREYVAPSWSWASVDATVLFHEANARRWRNPQLESTPMDPELLHAEIEQASYFNTGAVKSGIVVISACSAVTRTASVQPFLFHAVQGAHTYGRRNLVDPLTQDALGLVVFDVATEAKDGMLLLCVLLQTAALGLWEENGTTGLGLALQILAKSASGQRVSVLSFRRVVNKELLCSFSFPDLEIWSPGADKAIPFVVSRSSPNLQLIFSDAGADSASYTYDWEMIADSGPVSYSQGGMGCFWNATTGTQVVTFRLGVFTPNAFPVGFKGKIQWTIGNGTSSSQTFSTPIEFYVLPDNLPKFISDGLPVKLLRILLLSVPSVPQNTPYDWVAFVTNFLRTHNFRYETIGGPYNYCDYPDHGVNNIKTTCCLDRWMEHFKSMEGLVPGLAPQFERRVNCYDLATLAQVMIALGVDSKVAQLRMKFLQPFGYINKTSLIGFPAPEQETNNPFFAEAALGWNPNPIAEATDTLIRSKFQNHAFLTINTGAGEVAIDATCGPHNGTLTLQQYVDQAIDHTVTDPQDSTYRSGTISDVRDGPGVTDIQSLVDLPEFPFSPSTVGHPNEGIVQAMFSGADRMELPAGALGPPTYTINGTSLNLHWTYQLESEDTVSTIEMVFISSAGKLENLEYLHTSIDWHTSKPDALQLQSIYSRKRPIPMTAIGKAP</sequence>
<dbReference type="PANTHER" id="PTHR33112:SF16">
    <property type="entry name" value="HETEROKARYON INCOMPATIBILITY DOMAIN-CONTAINING PROTEIN"/>
    <property type="match status" value="1"/>
</dbReference>
<evidence type="ECO:0000313" key="2">
    <source>
        <dbReference type="EMBL" id="TVY78278.1"/>
    </source>
</evidence>
<feature type="domain" description="Heterokaryon incompatibility" evidence="1">
    <location>
        <begin position="59"/>
        <end position="181"/>
    </location>
</feature>
<protein>
    <recommendedName>
        <fullName evidence="1">Heterokaryon incompatibility domain-containing protein</fullName>
    </recommendedName>
</protein>
<proteinExistence type="predicted"/>
<name>A0A8T9C2Q9_9HELO</name>
<dbReference type="PANTHER" id="PTHR33112">
    <property type="entry name" value="DOMAIN PROTEIN, PUTATIVE-RELATED"/>
    <property type="match status" value="1"/>
</dbReference>
<evidence type="ECO:0000313" key="3">
    <source>
        <dbReference type="Proteomes" id="UP000469558"/>
    </source>
</evidence>